<dbReference type="InterPro" id="IPR052718">
    <property type="entry name" value="NmrA-type_oxidoreductase"/>
</dbReference>
<evidence type="ECO:0000259" key="1">
    <source>
        <dbReference type="Pfam" id="PF13460"/>
    </source>
</evidence>
<gene>
    <name evidence="2" type="ORF">NB063_24610</name>
</gene>
<evidence type="ECO:0000313" key="2">
    <source>
        <dbReference type="EMBL" id="MCM2373811.1"/>
    </source>
</evidence>
<dbReference type="SUPFAM" id="SSF51735">
    <property type="entry name" value="NAD(P)-binding Rossmann-fold domains"/>
    <property type="match status" value="1"/>
</dbReference>
<dbReference type="InterPro" id="IPR016040">
    <property type="entry name" value="NAD(P)-bd_dom"/>
</dbReference>
<organism evidence="2 3">
    <name type="scientific">Aporhodopirellula aestuarii</name>
    <dbReference type="NCBI Taxonomy" id="2950107"/>
    <lineage>
        <taxon>Bacteria</taxon>
        <taxon>Pseudomonadati</taxon>
        <taxon>Planctomycetota</taxon>
        <taxon>Planctomycetia</taxon>
        <taxon>Pirellulales</taxon>
        <taxon>Pirellulaceae</taxon>
        <taxon>Aporhodopirellula</taxon>
    </lineage>
</organism>
<evidence type="ECO:0000313" key="3">
    <source>
        <dbReference type="Proteomes" id="UP001202961"/>
    </source>
</evidence>
<proteinExistence type="predicted"/>
<comment type="caution">
    <text evidence="2">The sequence shown here is derived from an EMBL/GenBank/DDBJ whole genome shotgun (WGS) entry which is preliminary data.</text>
</comment>
<protein>
    <submittedName>
        <fullName evidence="2">SDR family oxidoreductase</fullName>
    </submittedName>
</protein>
<dbReference type="Pfam" id="PF13460">
    <property type="entry name" value="NAD_binding_10"/>
    <property type="match status" value="1"/>
</dbReference>
<dbReference type="PANTHER" id="PTHR47129">
    <property type="entry name" value="QUINONE OXIDOREDUCTASE 2"/>
    <property type="match status" value="1"/>
</dbReference>
<dbReference type="CDD" id="cd05269">
    <property type="entry name" value="TMR_SDR_a"/>
    <property type="match status" value="1"/>
</dbReference>
<name>A0ABT0UBU9_9BACT</name>
<dbReference type="PANTHER" id="PTHR47129:SF1">
    <property type="entry name" value="NMRA-LIKE DOMAIN-CONTAINING PROTEIN"/>
    <property type="match status" value="1"/>
</dbReference>
<keyword evidence="3" id="KW-1185">Reference proteome</keyword>
<dbReference type="InterPro" id="IPR036291">
    <property type="entry name" value="NAD(P)-bd_dom_sf"/>
</dbReference>
<dbReference type="Gene3D" id="3.40.50.720">
    <property type="entry name" value="NAD(P)-binding Rossmann-like Domain"/>
    <property type="match status" value="1"/>
</dbReference>
<feature type="domain" description="NAD(P)-binding" evidence="1">
    <location>
        <begin position="10"/>
        <end position="181"/>
    </location>
</feature>
<reference evidence="2 3" key="1">
    <citation type="journal article" date="2022" name="Syst. Appl. Microbiol.">
        <title>Rhodopirellula aestuarii sp. nov., a novel member of the genus Rhodopirellula isolated from brackish sediments collected in the Tagus River estuary, Portugal.</title>
        <authorList>
            <person name="Vitorino I.R."/>
            <person name="Klimek D."/>
            <person name="Calusinska M."/>
            <person name="Lobo-da-Cunha A."/>
            <person name="Vasconcelos V."/>
            <person name="Lage O.M."/>
        </authorList>
    </citation>
    <scope>NUCLEOTIDE SEQUENCE [LARGE SCALE GENOMIC DNA]</scope>
    <source>
        <strain evidence="2 3">ICT_H3.1</strain>
    </source>
</reference>
<dbReference type="Proteomes" id="UP001202961">
    <property type="component" value="Unassembled WGS sequence"/>
</dbReference>
<dbReference type="Gene3D" id="3.90.25.10">
    <property type="entry name" value="UDP-galactose 4-epimerase, domain 1"/>
    <property type="match status" value="1"/>
</dbReference>
<sequence length="285" mass="31204">MNRKLVAITGATGSLGAEVARDVAAAEIPVRLIVRDATRASHFPGADVREAVYQDTDAFTQAVEDVDTVFLVSLPESDQRRNYHRSAVEACRRAGVNRIVYTSLINASRDATFTLARDHYDTELAIEEAGIPFISLRDNFYTDMLPLMVTDGVIRGPGGSGKFAPVARTDVAAVATSVIQNEIGTTERLDVTGPELIDLHDAARLLSDITGEPVRYEEETIEEAYRSRAKFHATKVELDGWISSYKSIAEGEMSIVSDTVQRLTGRPALTPREYLEQLLTENASA</sequence>
<dbReference type="EMBL" id="JAMQBK010000066">
    <property type="protein sequence ID" value="MCM2373811.1"/>
    <property type="molecule type" value="Genomic_DNA"/>
</dbReference>
<accession>A0ABT0UBU9</accession>
<dbReference type="RefSeq" id="WP_250931683.1">
    <property type="nucleotide sequence ID" value="NZ_JAMQBK010000066.1"/>
</dbReference>